<dbReference type="InterPro" id="IPR036291">
    <property type="entry name" value="NAD(P)-bd_dom_sf"/>
</dbReference>
<feature type="domain" description="Pyrroline-5-carboxylate reductase catalytic N-terminal" evidence="1">
    <location>
        <begin position="2"/>
        <end position="87"/>
    </location>
</feature>
<dbReference type="InterPro" id="IPR008927">
    <property type="entry name" value="6-PGluconate_DH-like_C_sf"/>
</dbReference>
<name>A0A1X7L5A4_9SPHI</name>
<protein>
    <submittedName>
        <fullName evidence="3">Predicted oxidoreductase, contains short-chain dehydrogenase (SDR) and DUF2520 domains</fullName>
    </submittedName>
</protein>
<keyword evidence="4" id="KW-1185">Reference proteome</keyword>
<dbReference type="InterPro" id="IPR037108">
    <property type="entry name" value="TM1727-like_C_sf"/>
</dbReference>
<dbReference type="InterPro" id="IPR028939">
    <property type="entry name" value="P5C_Rdtase_cat_N"/>
</dbReference>
<gene>
    <name evidence="3" type="ORF">SAMN05660862_3621</name>
</gene>
<dbReference type="PANTHER" id="PTHR40459:SF1">
    <property type="entry name" value="CONSERVED HYPOTHETICAL ALANINE AND LEUCINE RICH PROTEIN"/>
    <property type="match status" value="1"/>
</dbReference>
<accession>A0A1X7L5A4</accession>
<dbReference type="Gene3D" id="3.40.50.720">
    <property type="entry name" value="NAD(P)-binding Rossmann-like Domain"/>
    <property type="match status" value="1"/>
</dbReference>
<dbReference type="InterPro" id="IPR018931">
    <property type="entry name" value="DUF2520"/>
</dbReference>
<organism evidence="3 4">
    <name type="scientific">Sphingobacterium psychroaquaticum</name>
    <dbReference type="NCBI Taxonomy" id="561061"/>
    <lineage>
        <taxon>Bacteria</taxon>
        <taxon>Pseudomonadati</taxon>
        <taxon>Bacteroidota</taxon>
        <taxon>Sphingobacteriia</taxon>
        <taxon>Sphingobacteriales</taxon>
        <taxon>Sphingobacteriaceae</taxon>
        <taxon>Sphingobacterium</taxon>
    </lineage>
</organism>
<evidence type="ECO:0000313" key="4">
    <source>
        <dbReference type="Proteomes" id="UP000192980"/>
    </source>
</evidence>
<feature type="domain" description="DUF2520" evidence="2">
    <location>
        <begin position="124"/>
        <end position="248"/>
    </location>
</feature>
<dbReference type="STRING" id="561061.SAMN05660862_3621"/>
<reference evidence="3 4" key="1">
    <citation type="submission" date="2017-04" db="EMBL/GenBank/DDBJ databases">
        <authorList>
            <person name="Afonso C.L."/>
            <person name="Miller P.J."/>
            <person name="Scott M.A."/>
            <person name="Spackman E."/>
            <person name="Goraichik I."/>
            <person name="Dimitrov K.M."/>
            <person name="Suarez D.L."/>
            <person name="Swayne D.E."/>
        </authorList>
    </citation>
    <scope>NUCLEOTIDE SEQUENCE [LARGE SCALE GENOMIC DNA]</scope>
    <source>
        <strain evidence="3 4">DSM 22418</strain>
    </source>
</reference>
<dbReference type="SUPFAM" id="SSF48179">
    <property type="entry name" value="6-phosphogluconate dehydrogenase C-terminal domain-like"/>
    <property type="match status" value="1"/>
</dbReference>
<dbReference type="Pfam" id="PF10728">
    <property type="entry name" value="DUF2520"/>
    <property type="match status" value="1"/>
</dbReference>
<dbReference type="Gene3D" id="1.10.1040.20">
    <property type="entry name" value="ProC-like, C-terminal domain"/>
    <property type="match status" value="1"/>
</dbReference>
<sequence length="256" mass="28029">MKIVILGSGNVASTLAQAFRSYGHTIAQVYSRNKANANALASLLASSSTDKLEQVVTDADIYCICVSDQAISSVVAALPEISQGIVVHCSGATSITVLHRFEHHGVLYPLQSISKAVTKDLTSIPFVVEGNNETTTTQLLNLILPLAPKAFQGDSAQRLALHVAAVFANNFTNLLFQISQNILEEHQLPFDLLRPIILETAQKVQTCLPEAVQTGPAKRGDMQTIETHLNFLSESPHWIKIYQQLTEEILRRRDSE</sequence>
<evidence type="ECO:0000313" key="3">
    <source>
        <dbReference type="EMBL" id="SMG49041.1"/>
    </source>
</evidence>
<dbReference type="EMBL" id="FXAU01000008">
    <property type="protein sequence ID" value="SMG49041.1"/>
    <property type="molecule type" value="Genomic_DNA"/>
</dbReference>
<dbReference type="PANTHER" id="PTHR40459">
    <property type="entry name" value="CONSERVED HYPOTHETICAL ALANINE AND LEUCINE RICH PROTEIN"/>
    <property type="match status" value="1"/>
</dbReference>
<evidence type="ECO:0000259" key="1">
    <source>
        <dbReference type="Pfam" id="PF03807"/>
    </source>
</evidence>
<dbReference type="AlphaFoldDB" id="A0A1X7L5A4"/>
<evidence type="ECO:0000259" key="2">
    <source>
        <dbReference type="Pfam" id="PF10728"/>
    </source>
</evidence>
<dbReference type="RefSeq" id="WP_234991302.1">
    <property type="nucleotide sequence ID" value="NZ_FXAU01000008.1"/>
</dbReference>
<dbReference type="SUPFAM" id="SSF51735">
    <property type="entry name" value="NAD(P)-binding Rossmann-fold domains"/>
    <property type="match status" value="1"/>
</dbReference>
<dbReference type="Pfam" id="PF03807">
    <property type="entry name" value="F420_oxidored"/>
    <property type="match status" value="1"/>
</dbReference>
<proteinExistence type="predicted"/>
<dbReference type="Proteomes" id="UP000192980">
    <property type="component" value="Unassembled WGS sequence"/>
</dbReference>